<dbReference type="RefSeq" id="XP_014148300.1">
    <property type="nucleotide sequence ID" value="XM_014292825.1"/>
</dbReference>
<dbReference type="EMBL" id="KQ244446">
    <property type="protein sequence ID" value="KNC74398.1"/>
    <property type="molecule type" value="Genomic_DNA"/>
</dbReference>
<reference evidence="1 2" key="1">
    <citation type="submission" date="2011-02" db="EMBL/GenBank/DDBJ databases">
        <title>The Genome Sequence of Sphaeroforma arctica JP610.</title>
        <authorList>
            <consortium name="The Broad Institute Genome Sequencing Platform"/>
            <person name="Russ C."/>
            <person name="Cuomo C."/>
            <person name="Young S.K."/>
            <person name="Zeng Q."/>
            <person name="Gargeya S."/>
            <person name="Alvarado L."/>
            <person name="Berlin A."/>
            <person name="Chapman S.B."/>
            <person name="Chen Z."/>
            <person name="Freedman E."/>
            <person name="Gellesch M."/>
            <person name="Goldberg J."/>
            <person name="Griggs A."/>
            <person name="Gujja S."/>
            <person name="Heilman E."/>
            <person name="Heiman D."/>
            <person name="Howarth C."/>
            <person name="Mehta T."/>
            <person name="Neiman D."/>
            <person name="Pearson M."/>
            <person name="Roberts A."/>
            <person name="Saif S."/>
            <person name="Shea T."/>
            <person name="Shenoy N."/>
            <person name="Sisk P."/>
            <person name="Stolte C."/>
            <person name="Sykes S."/>
            <person name="White J."/>
            <person name="Yandava C."/>
            <person name="Burger G."/>
            <person name="Gray M.W."/>
            <person name="Holland P.W.H."/>
            <person name="King N."/>
            <person name="Lang F.B.F."/>
            <person name="Roger A.J."/>
            <person name="Ruiz-Trillo I."/>
            <person name="Haas B."/>
            <person name="Nusbaum C."/>
            <person name="Birren B."/>
        </authorList>
    </citation>
    <scope>NUCLEOTIDE SEQUENCE [LARGE SCALE GENOMIC DNA]</scope>
    <source>
        <strain evidence="1 2">JP610</strain>
    </source>
</reference>
<protein>
    <submittedName>
        <fullName evidence="1">Uncharacterized protein</fullName>
    </submittedName>
</protein>
<evidence type="ECO:0000313" key="1">
    <source>
        <dbReference type="EMBL" id="KNC74398.1"/>
    </source>
</evidence>
<feature type="non-terminal residue" evidence="1">
    <location>
        <position position="79"/>
    </location>
</feature>
<dbReference type="Proteomes" id="UP000054560">
    <property type="component" value="Unassembled WGS sequence"/>
</dbReference>
<sequence>MIHFQTKHIETKKRETIAFGSSIGEDYLNLDKMFAQWNATEVCNICEKNPATLTMRCPCQLGRYCGDQCAVSIGAQTAN</sequence>
<evidence type="ECO:0000313" key="2">
    <source>
        <dbReference type="Proteomes" id="UP000054560"/>
    </source>
</evidence>
<name>A0A0L0FE92_9EUKA</name>
<keyword evidence="2" id="KW-1185">Reference proteome</keyword>
<accession>A0A0L0FE92</accession>
<dbReference type="GeneID" id="25913557"/>
<proteinExistence type="predicted"/>
<dbReference type="AlphaFoldDB" id="A0A0L0FE92"/>
<gene>
    <name evidence="1" type="ORF">SARC_13053</name>
</gene>
<organism evidence="1 2">
    <name type="scientific">Sphaeroforma arctica JP610</name>
    <dbReference type="NCBI Taxonomy" id="667725"/>
    <lineage>
        <taxon>Eukaryota</taxon>
        <taxon>Ichthyosporea</taxon>
        <taxon>Ichthyophonida</taxon>
        <taxon>Sphaeroforma</taxon>
    </lineage>
</organism>